<accession>A0ABU7CMK8</accession>
<reference evidence="1 2" key="1">
    <citation type="submission" date="2021-06" db="EMBL/GenBank/DDBJ databases">
        <authorList>
            <person name="Palmer J.M."/>
        </authorList>
    </citation>
    <scope>NUCLEOTIDE SEQUENCE [LARGE SCALE GENOMIC DNA]</scope>
    <source>
        <strain evidence="1 2">CL_MEX2019</strain>
        <tissue evidence="1">Muscle</tissue>
    </source>
</reference>
<dbReference type="Proteomes" id="UP001352852">
    <property type="component" value="Unassembled WGS sequence"/>
</dbReference>
<evidence type="ECO:0000313" key="2">
    <source>
        <dbReference type="Proteomes" id="UP001352852"/>
    </source>
</evidence>
<comment type="caution">
    <text evidence="1">The sequence shown here is derived from an EMBL/GenBank/DDBJ whole genome shotgun (WGS) entry which is preliminary data.</text>
</comment>
<gene>
    <name evidence="1" type="ORF">CHARACLAT_012237</name>
</gene>
<sequence>MAGGEAPCWTGWGAQLEDRFGDPSSWFMGAEIRAAPQMRPKCWRTCVLVWDSFSQGVLFNVTDLLIRPRPELLSAAPVLTSGNLLTSVCVSVFVQLVRNTKLDVNAELIGCQGQRSAPFQPPCVQKCLQHSGLN</sequence>
<organism evidence="1 2">
    <name type="scientific">Characodon lateralis</name>
    <dbReference type="NCBI Taxonomy" id="208331"/>
    <lineage>
        <taxon>Eukaryota</taxon>
        <taxon>Metazoa</taxon>
        <taxon>Chordata</taxon>
        <taxon>Craniata</taxon>
        <taxon>Vertebrata</taxon>
        <taxon>Euteleostomi</taxon>
        <taxon>Actinopterygii</taxon>
        <taxon>Neopterygii</taxon>
        <taxon>Teleostei</taxon>
        <taxon>Neoteleostei</taxon>
        <taxon>Acanthomorphata</taxon>
        <taxon>Ovalentaria</taxon>
        <taxon>Atherinomorphae</taxon>
        <taxon>Cyprinodontiformes</taxon>
        <taxon>Goodeidae</taxon>
        <taxon>Characodon</taxon>
    </lineage>
</organism>
<keyword evidence="2" id="KW-1185">Reference proteome</keyword>
<proteinExistence type="predicted"/>
<dbReference type="EMBL" id="JAHUTJ010000839">
    <property type="protein sequence ID" value="MED6264182.1"/>
    <property type="molecule type" value="Genomic_DNA"/>
</dbReference>
<protein>
    <submittedName>
        <fullName evidence="1">Uncharacterized protein</fullName>
    </submittedName>
</protein>
<evidence type="ECO:0000313" key="1">
    <source>
        <dbReference type="EMBL" id="MED6264182.1"/>
    </source>
</evidence>
<name>A0ABU7CMK8_9TELE</name>